<dbReference type="PROSITE" id="PS51469">
    <property type="entry name" value="SUN"/>
    <property type="match status" value="1"/>
</dbReference>
<evidence type="ECO:0000313" key="10">
    <source>
        <dbReference type="Proteomes" id="UP000018538"/>
    </source>
</evidence>
<evidence type="ECO:0000313" key="9">
    <source>
        <dbReference type="EMBL" id="ETB56337.1"/>
    </source>
</evidence>
<gene>
    <name evidence="9" type="ORF">YYC_05767</name>
</gene>
<dbReference type="Proteomes" id="UP000018538">
    <property type="component" value="Unassembled WGS sequence"/>
</dbReference>
<sequence length="1677" mass="200981">MIWWFLISINFLFFLIKSFFTPKGTIYLNDLNNTPNNVETEKYILGENYNLTSLKLKVDFGSLDTGTKIIEHSRGIINIKSIQQYDYDSYMLTPCDSDIWWIYSFSDFIHIEKIGLVSLEHYASNFKVIEILGSDTYPATKWKKLGKISTNFTKSFELFNIYDHCKNYDEDNCWVKYLKFIVLSHHNIEKNYYCTLTHLQIFASSGVDMLSDKIYSDDNINQIESDPEKSDEQKKIKTQEQDNVENLEVLYEDKVLKHIKKQIHSKEEDSKEGNSKELTSKDNYYKNSINPDNFHNDKPLHNNIHNSDIRHKNSKHNAHYTNYAHYLSIEKDLFDTNLLEKELTQSKLIDTDLIKKELMDTELIEDELLNYEFIEKDIKINSFNEENIFDNITQQMQREYVENKQYIKEDTPIISNKGIKYNDKIISQGDNTKNIQRNTNKYIMHPKYYNKLLKDIQNVIILKNGKNEKGLEWTNLLGINPKYSTDLKIEPFNNINIEAMKIAYHISNKIYTICNAFKNYNIAKIFKMSLITSYKHVIINFVQNNGNITFFMNREKYNYDDYTKEENAKKYFPYKNYFNGKRFVSPFYHALEKVLIILYNSYFIPNEKWNAHIKNKRIDIKKNNKKKLIWKKKKCTALNTLEYYQNFITVKHKHIILIKSEKIKLLNLLFFPKIICNNDFICLYTNRQIYERLINNYNDSITNLIRIYRMYDDVNKQKHAERTNYETFRCEQNEGSKFVLNLFLPKKLTKKKNILHNIINNISKYNNTNINNNKRNTLFKYILSRVKKEQNNIQKQNNFYISILNDTLLILYIIYRSNKYYIYTLNFLKNCIDFIFKWNKYKKSNILMLTINNKSLTNKYYRIILMNILNEYNILKKKNKILANNSQIGVNPNEDYNGCTMFYEIARNVFNYDIDNNTKLETFFNANKNTNVCLYGDKLCHIPLTNNQNNNYTTEFVTHLKDLTFFEILFQRIIAKNIIIRYGATLFGSNKYLIKTLNTCFINIWNNYLLNIQKKNKENENFKFDINKIKTLVRKHLEEDYCNFQQLSYITKKWGKNKTRQRIIKNNKINNINSILSFFYRISSRNTILHQFHKTNLFKNKHKNLGYGYTIKQNAIFHIFLSLINIRIKSSNMMNHYKNEIKKQRKNEKNKYINYDINNCIFTIMKQYESAIKTNEYLNNQNVGIHKYQSRNDQQNNINICLSVNEAGDIIQSVKCGKNYQDKNIVSREIKKDKIESNIVNINYNNTIDKKKNDNSMKILHEIKKTEESNSKLINEVYDIITEYDDRISNNYSVKLKTGKNVSLIVKKQDKIRRDIKNNHPIKKKIQREKILSYPDDLDKIIDDNINYDNYHDCLREEKIEEKSRNTRGHALLTLVDKVKMIENKNNHAITKLRDVIRITNNKTKIIYHMLSNFKVMQNTISLLLKYIMINEKNMKDLNKNKNQIHNILKIFKNVCLTQFNNPNSTFDSLKHICDQFKDILYDEFEKKYFFQNSNNKYTMCHNTENIIPHDKNSIHTKNSSFNLKEKSNYIFNFLYYENHCHNDTFKTPLIYYNSSVEKIQNVYFKIFDFFSKFNFWRYLIFKFKYFKNKIYNYFINTNKNVERSNNNHQNHHSNNTNQENSKNYYFSDFSDTNIYVLLISMFLFVFIVNNFLCFILYKNLSNKLNAYHQKCACHTK</sequence>
<name>V7PC42_PLAYE</name>
<keyword evidence="4 6" id="KW-0472">Membrane</keyword>
<dbReference type="OrthoDB" id="266334at2759"/>
<accession>V7PC42</accession>
<dbReference type="PANTHER" id="PTHR12953">
    <property type="entry name" value="MEMBRANE PROTEIN CH1 RELATED"/>
    <property type="match status" value="1"/>
</dbReference>
<dbReference type="GO" id="GO:0016020">
    <property type="term" value="C:membrane"/>
    <property type="evidence" value="ECO:0007669"/>
    <property type="project" value="InterPro"/>
</dbReference>
<evidence type="ECO:0000256" key="7">
    <source>
        <dbReference type="SAM" id="SignalP"/>
    </source>
</evidence>
<keyword evidence="3 6" id="KW-1133">Transmembrane helix</keyword>
<feature type="domain" description="SUN" evidence="8">
    <location>
        <begin position="37"/>
        <end position="206"/>
    </location>
</feature>
<dbReference type="PANTHER" id="PTHR12953:SF0">
    <property type="entry name" value="SUN DOMAIN-CONTAINING OSSIFICATION FACTOR"/>
    <property type="match status" value="1"/>
</dbReference>
<protein>
    <recommendedName>
        <fullName evidence="8">SUN domain-containing protein</fullName>
    </recommendedName>
</protein>
<evidence type="ECO:0000256" key="3">
    <source>
        <dbReference type="ARBA" id="ARBA00022989"/>
    </source>
</evidence>
<evidence type="ECO:0000256" key="6">
    <source>
        <dbReference type="SAM" id="Phobius"/>
    </source>
</evidence>
<keyword evidence="2 6" id="KW-0812">Transmembrane</keyword>
<comment type="subcellular location">
    <subcellularLocation>
        <location evidence="1">Endomembrane system</location>
    </subcellularLocation>
</comment>
<dbReference type="GO" id="GO:0005737">
    <property type="term" value="C:cytoplasm"/>
    <property type="evidence" value="ECO:0007669"/>
    <property type="project" value="TreeGrafter"/>
</dbReference>
<organism evidence="9 10">
    <name type="scientific">Plasmodium yoelii 17X</name>
    <dbReference type="NCBI Taxonomy" id="1323249"/>
    <lineage>
        <taxon>Eukaryota</taxon>
        <taxon>Sar</taxon>
        <taxon>Alveolata</taxon>
        <taxon>Apicomplexa</taxon>
        <taxon>Aconoidasida</taxon>
        <taxon>Haemosporida</taxon>
        <taxon>Plasmodiidae</taxon>
        <taxon>Plasmodium</taxon>
        <taxon>Plasmodium (Vinckeia)</taxon>
    </lineage>
</organism>
<keyword evidence="7" id="KW-0732">Signal</keyword>
<feature type="compositionally biased region" description="Basic and acidic residues" evidence="5">
    <location>
        <begin position="264"/>
        <end position="284"/>
    </location>
</feature>
<dbReference type="GO" id="GO:0034975">
    <property type="term" value="P:protein folding in endoplasmic reticulum"/>
    <property type="evidence" value="ECO:0007669"/>
    <property type="project" value="TreeGrafter"/>
</dbReference>
<evidence type="ECO:0000256" key="2">
    <source>
        <dbReference type="ARBA" id="ARBA00022692"/>
    </source>
</evidence>
<keyword evidence="10" id="KW-1185">Reference proteome</keyword>
<dbReference type="Pfam" id="PF07738">
    <property type="entry name" value="Sad1_UNC"/>
    <property type="match status" value="1"/>
</dbReference>
<dbReference type="GO" id="GO:0012505">
    <property type="term" value="C:endomembrane system"/>
    <property type="evidence" value="ECO:0007669"/>
    <property type="project" value="UniProtKB-SubCell"/>
</dbReference>
<reference evidence="9 10" key="1">
    <citation type="submission" date="2013-11" db="EMBL/GenBank/DDBJ databases">
        <title>The Genome Sequence of Plasmodium yoelii 17X.</title>
        <authorList>
            <consortium name="The Broad Institute Genomics Platform"/>
            <consortium name="The Broad Institute Genome Sequencing Center for Infectious Disease"/>
            <person name="Neafsey D."/>
            <person name="Adams J."/>
            <person name="Walker B."/>
            <person name="Young S.K."/>
            <person name="Zeng Q."/>
            <person name="Gargeya S."/>
            <person name="Fitzgerald M."/>
            <person name="Haas B."/>
            <person name="Abouelleil A."/>
            <person name="Alvarado L."/>
            <person name="Chapman S.B."/>
            <person name="Gainer-Dewar J."/>
            <person name="Goldberg J."/>
            <person name="Griggs A."/>
            <person name="Gujja S."/>
            <person name="Hansen M."/>
            <person name="Howarth C."/>
            <person name="Imamovic A."/>
            <person name="Ireland A."/>
            <person name="Larimer J."/>
            <person name="McCowan C."/>
            <person name="Murphy C."/>
            <person name="Pearson M."/>
            <person name="Poon T.W."/>
            <person name="Priest M."/>
            <person name="Roberts A."/>
            <person name="Saif S."/>
            <person name="Shea T."/>
            <person name="Sykes S."/>
            <person name="Wortman J."/>
            <person name="Nusbaum C."/>
            <person name="Birren B."/>
        </authorList>
    </citation>
    <scope>NUCLEOTIDE SEQUENCE [LARGE SCALE GENOMIC DNA]</scope>
    <source>
        <strain evidence="9 10">17X</strain>
    </source>
</reference>
<proteinExistence type="predicted"/>
<evidence type="ECO:0000256" key="1">
    <source>
        <dbReference type="ARBA" id="ARBA00004308"/>
    </source>
</evidence>
<dbReference type="InterPro" id="IPR012919">
    <property type="entry name" value="SUN_dom"/>
</dbReference>
<evidence type="ECO:0000259" key="8">
    <source>
        <dbReference type="PROSITE" id="PS51469"/>
    </source>
</evidence>
<dbReference type="EMBL" id="KI635825">
    <property type="protein sequence ID" value="ETB56337.1"/>
    <property type="molecule type" value="Genomic_DNA"/>
</dbReference>
<dbReference type="InterPro" id="IPR045120">
    <property type="entry name" value="Suco/Slp1-like"/>
</dbReference>
<feature type="chain" id="PRO_5004763831" description="SUN domain-containing protein" evidence="7">
    <location>
        <begin position="19"/>
        <end position="1677"/>
    </location>
</feature>
<evidence type="ECO:0000256" key="4">
    <source>
        <dbReference type="ARBA" id="ARBA00023136"/>
    </source>
</evidence>
<evidence type="ECO:0000256" key="5">
    <source>
        <dbReference type="SAM" id="MobiDB-lite"/>
    </source>
</evidence>
<feature type="transmembrane region" description="Helical" evidence="6">
    <location>
        <begin position="1635"/>
        <end position="1658"/>
    </location>
</feature>
<feature type="signal peptide" evidence="7">
    <location>
        <begin position="1"/>
        <end position="18"/>
    </location>
</feature>
<feature type="region of interest" description="Disordered" evidence="5">
    <location>
        <begin position="262"/>
        <end position="297"/>
    </location>
</feature>